<reference evidence="2" key="1">
    <citation type="submission" date="2023-09" db="UniProtKB">
        <authorList>
            <consortium name="Ensembl"/>
        </authorList>
    </citation>
    <scope>IDENTIFICATION</scope>
</reference>
<dbReference type="GeneTree" id="ENSGT00730000113898"/>
<sequence length="161" mass="17421">MYRGPARPQRSPAAPQAAGRYPSPAPCWGFPGARSPYGGSPRGCPPFSPGSPVYSPDSNRGYRGASPRGFGGGSRCFDGQRRRRGDGFRRPQSFSPSAAPNVQSFSIYASVEKYFSPSMLQDPWKSLQPVTAAGTRNSTYHTLQTRPSVLPAAQHLDVVFR</sequence>
<feature type="region of interest" description="Disordered" evidence="1">
    <location>
        <begin position="38"/>
        <end position="99"/>
    </location>
</feature>
<proteinExistence type="predicted"/>
<evidence type="ECO:0008006" key="3">
    <source>
        <dbReference type="Google" id="ProtNLM"/>
    </source>
</evidence>
<dbReference type="InterPro" id="IPR028265">
    <property type="entry name" value="TTDN1/SICKLE"/>
</dbReference>
<name>A0A3B5B3B4_9TELE</name>
<dbReference type="Pfam" id="PF15502">
    <property type="entry name" value="MPLKIP"/>
    <property type="match status" value="1"/>
</dbReference>
<evidence type="ECO:0000313" key="2">
    <source>
        <dbReference type="Ensembl" id="ENSSPAP00000027256.1"/>
    </source>
</evidence>
<dbReference type="AlphaFoldDB" id="A0A3B5B3B4"/>
<protein>
    <recommendedName>
        <fullName evidence="3">M-phase specific PLK1 interacting protein</fullName>
    </recommendedName>
</protein>
<feature type="region of interest" description="Disordered" evidence="1">
    <location>
        <begin position="1"/>
        <end position="21"/>
    </location>
</feature>
<organism evidence="2">
    <name type="scientific">Stegastes partitus</name>
    <name type="common">bicolor damselfish</name>
    <dbReference type="NCBI Taxonomy" id="144197"/>
    <lineage>
        <taxon>Eukaryota</taxon>
        <taxon>Metazoa</taxon>
        <taxon>Chordata</taxon>
        <taxon>Craniata</taxon>
        <taxon>Vertebrata</taxon>
        <taxon>Euteleostomi</taxon>
        <taxon>Actinopterygii</taxon>
        <taxon>Neopterygii</taxon>
        <taxon>Teleostei</taxon>
        <taxon>Neoteleostei</taxon>
        <taxon>Acanthomorphata</taxon>
        <taxon>Ovalentaria</taxon>
        <taxon>Pomacentridae</taxon>
        <taxon>Stegastes</taxon>
    </lineage>
</organism>
<accession>A0A3B5B3B4</accession>
<dbReference type="Ensembl" id="ENSSPAT00000027700.1">
    <property type="protein sequence ID" value="ENSSPAP00000027256.1"/>
    <property type="gene ID" value="ENSSPAG00000020557.1"/>
</dbReference>
<feature type="compositionally biased region" description="Low complexity" evidence="1">
    <location>
        <begin position="1"/>
        <end position="20"/>
    </location>
</feature>
<evidence type="ECO:0000256" key="1">
    <source>
        <dbReference type="SAM" id="MobiDB-lite"/>
    </source>
</evidence>